<accession>A0AAV8WRH0</accession>
<dbReference type="Proteomes" id="UP001162156">
    <property type="component" value="Unassembled WGS sequence"/>
</dbReference>
<gene>
    <name evidence="1" type="ORF">NQ314_018027</name>
</gene>
<proteinExistence type="predicted"/>
<organism evidence="1 2">
    <name type="scientific">Rhamnusium bicolor</name>
    <dbReference type="NCBI Taxonomy" id="1586634"/>
    <lineage>
        <taxon>Eukaryota</taxon>
        <taxon>Metazoa</taxon>
        <taxon>Ecdysozoa</taxon>
        <taxon>Arthropoda</taxon>
        <taxon>Hexapoda</taxon>
        <taxon>Insecta</taxon>
        <taxon>Pterygota</taxon>
        <taxon>Neoptera</taxon>
        <taxon>Endopterygota</taxon>
        <taxon>Coleoptera</taxon>
        <taxon>Polyphaga</taxon>
        <taxon>Cucujiformia</taxon>
        <taxon>Chrysomeloidea</taxon>
        <taxon>Cerambycidae</taxon>
        <taxon>Lepturinae</taxon>
        <taxon>Rhagiini</taxon>
        <taxon>Rhamnusium</taxon>
    </lineage>
</organism>
<comment type="caution">
    <text evidence="1">The sequence shown here is derived from an EMBL/GenBank/DDBJ whole genome shotgun (WGS) entry which is preliminary data.</text>
</comment>
<name>A0AAV8WRH0_9CUCU</name>
<keyword evidence="2" id="KW-1185">Reference proteome</keyword>
<evidence type="ECO:0000313" key="2">
    <source>
        <dbReference type="Proteomes" id="UP001162156"/>
    </source>
</evidence>
<dbReference type="EMBL" id="JANEYF010005077">
    <property type="protein sequence ID" value="KAJ8929319.1"/>
    <property type="molecule type" value="Genomic_DNA"/>
</dbReference>
<protein>
    <submittedName>
        <fullName evidence="1">Uncharacterized protein</fullName>
    </submittedName>
</protein>
<dbReference type="AlphaFoldDB" id="A0AAV8WRH0"/>
<reference evidence="1" key="1">
    <citation type="journal article" date="2023" name="Insect Mol. Biol.">
        <title>Genome sequencing provides insights into the evolution of gene families encoding plant cell wall-degrading enzymes in longhorned beetles.</title>
        <authorList>
            <person name="Shin N.R."/>
            <person name="Okamura Y."/>
            <person name="Kirsch R."/>
            <person name="Pauchet Y."/>
        </authorList>
    </citation>
    <scope>NUCLEOTIDE SEQUENCE</scope>
    <source>
        <strain evidence="1">RBIC_L_NR</strain>
    </source>
</reference>
<sequence length="77" mass="8482">MDPKNVSNVISAVYGVAELLTGRDLFLKQQYVICQRREYGMLIVRALRGVLKIRYLILGGAVAGGGALQQVNNTFKI</sequence>
<evidence type="ECO:0000313" key="1">
    <source>
        <dbReference type="EMBL" id="KAJ8929319.1"/>
    </source>
</evidence>